<sequence length="152" mass="17742">MYILDAAHPIEELAPMRQLFRDEKTLQDFIWKHHDWFPDLRRLGLHEFQEQAVLDSGRRVDLLCKKRASQQLVGIELKVREPDDRAAGQLQQYLDDLDSHAKNHGYDSAHLIVISGQPDQSVRYRVEQYAASRGLTVTFLLYRVHMELVAHP</sequence>
<protein>
    <recommendedName>
        <fullName evidence="3">DUF91 domain-containing protein</fullName>
    </recommendedName>
</protein>
<dbReference type="GO" id="GO:0003676">
    <property type="term" value="F:nucleic acid binding"/>
    <property type="evidence" value="ECO:0007669"/>
    <property type="project" value="InterPro"/>
</dbReference>
<evidence type="ECO:0008006" key="3">
    <source>
        <dbReference type="Google" id="ProtNLM"/>
    </source>
</evidence>
<dbReference type="InterPro" id="IPR011856">
    <property type="entry name" value="tRNA_endonuc-like_dom_sf"/>
</dbReference>
<organism evidence="1 2">
    <name type="scientific">Mycolicibacterium fortuitum subsp. acetamidolyticum</name>
    <dbReference type="NCBI Taxonomy" id="144550"/>
    <lineage>
        <taxon>Bacteria</taxon>
        <taxon>Bacillati</taxon>
        <taxon>Actinomycetota</taxon>
        <taxon>Actinomycetes</taxon>
        <taxon>Mycobacteriales</taxon>
        <taxon>Mycobacteriaceae</taxon>
        <taxon>Mycolicibacterium</taxon>
    </lineage>
</organism>
<dbReference type="Proteomes" id="UP000069705">
    <property type="component" value="Unassembled WGS sequence"/>
</dbReference>
<proteinExistence type="predicted"/>
<name>A0A100WLC1_MYCFO</name>
<dbReference type="AlphaFoldDB" id="A0A100WLC1"/>
<accession>A0A100WLC1</accession>
<comment type="caution">
    <text evidence="1">The sequence shown here is derived from an EMBL/GenBank/DDBJ whole genome shotgun (WGS) entry which is preliminary data.</text>
</comment>
<evidence type="ECO:0000313" key="1">
    <source>
        <dbReference type="EMBL" id="GAT00357.1"/>
    </source>
</evidence>
<reference evidence="1 2" key="1">
    <citation type="journal article" date="2016" name="Genome Announc.">
        <title>Draft Genome Sequences of Five Rapidly Growing Mycobacterium Species, M. thermoresistibile, M. fortuitum subsp. acetamidolyticum, M. canariasense, M. brisbanense, and M. novocastrense.</title>
        <authorList>
            <person name="Katahira K."/>
            <person name="Ogura Y."/>
            <person name="Gotoh Y."/>
            <person name="Hayashi T."/>
        </authorList>
    </citation>
    <scope>NUCLEOTIDE SEQUENCE [LARGE SCALE GENOMIC DNA]</scope>
    <source>
        <strain evidence="1 2">JCM6368</strain>
    </source>
</reference>
<reference evidence="2" key="2">
    <citation type="submission" date="2016-02" db="EMBL/GenBank/DDBJ databases">
        <title>Draft genome sequence of five rapidly growing Mycobacterium species.</title>
        <authorList>
            <person name="Katahira K."/>
            <person name="Gotou Y."/>
            <person name="Iida K."/>
            <person name="Ogura Y."/>
            <person name="Hayashi T."/>
        </authorList>
    </citation>
    <scope>NUCLEOTIDE SEQUENCE [LARGE SCALE GENOMIC DNA]</scope>
    <source>
        <strain evidence="2">JCM6368</strain>
    </source>
</reference>
<evidence type="ECO:0000313" key="2">
    <source>
        <dbReference type="Proteomes" id="UP000069705"/>
    </source>
</evidence>
<dbReference type="RefSeq" id="WP_061262378.1">
    <property type="nucleotide sequence ID" value="NZ_BCSZ01000008.1"/>
</dbReference>
<dbReference type="EMBL" id="BCSZ01000008">
    <property type="protein sequence ID" value="GAT00357.1"/>
    <property type="molecule type" value="Genomic_DNA"/>
</dbReference>
<gene>
    <name evidence="1" type="ORF">RMCFA_0471</name>
</gene>
<dbReference type="Gene3D" id="3.40.1350.10">
    <property type="match status" value="1"/>
</dbReference>